<comment type="caution">
    <text evidence="1">The sequence shown here is derived from an EMBL/GenBank/DDBJ whole genome shotgun (WGS) entry which is preliminary data.</text>
</comment>
<name>A0ABW4GMQ3_9ACTN</name>
<proteinExistence type="predicted"/>
<dbReference type="RefSeq" id="WP_219539311.1">
    <property type="nucleotide sequence ID" value="NZ_JAHKRM010000058.1"/>
</dbReference>
<dbReference type="EMBL" id="JBHUCM010000039">
    <property type="protein sequence ID" value="MFD1543659.1"/>
    <property type="molecule type" value="Genomic_DNA"/>
</dbReference>
<keyword evidence="2" id="KW-1185">Reference proteome</keyword>
<evidence type="ECO:0000313" key="1">
    <source>
        <dbReference type="EMBL" id="MFD1543659.1"/>
    </source>
</evidence>
<sequence length="119" mass="12640">MGYELRVVREAPLAFAELAKAIAPAGFGLRGTDEIVAGHAGDTHVVGHWRDQVIGEPGSDWQLAQLIRLAAALGARLVGEDGERYTVRDGIVELVSGGTVVEIGKYHEIIEAGPNAWSP</sequence>
<reference evidence="2" key="1">
    <citation type="journal article" date="2019" name="Int. J. Syst. Evol. Microbiol.">
        <title>The Global Catalogue of Microorganisms (GCM) 10K type strain sequencing project: providing services to taxonomists for standard genome sequencing and annotation.</title>
        <authorList>
            <consortium name="The Broad Institute Genomics Platform"/>
            <consortium name="The Broad Institute Genome Sequencing Center for Infectious Disease"/>
            <person name="Wu L."/>
            <person name="Ma J."/>
        </authorList>
    </citation>
    <scope>NUCLEOTIDE SEQUENCE [LARGE SCALE GENOMIC DNA]</scope>
    <source>
        <strain evidence="2">CGMCC 1.15399</strain>
    </source>
</reference>
<protein>
    <submittedName>
        <fullName evidence="1">Uncharacterized protein</fullName>
    </submittedName>
</protein>
<accession>A0ABW4GMQ3</accession>
<gene>
    <name evidence="1" type="ORF">ACFSJ0_41910</name>
</gene>
<evidence type="ECO:0000313" key="2">
    <source>
        <dbReference type="Proteomes" id="UP001597097"/>
    </source>
</evidence>
<organism evidence="1 2">
    <name type="scientific">Nonomuraea guangzhouensis</name>
    <dbReference type="NCBI Taxonomy" id="1291555"/>
    <lineage>
        <taxon>Bacteria</taxon>
        <taxon>Bacillati</taxon>
        <taxon>Actinomycetota</taxon>
        <taxon>Actinomycetes</taxon>
        <taxon>Streptosporangiales</taxon>
        <taxon>Streptosporangiaceae</taxon>
        <taxon>Nonomuraea</taxon>
    </lineage>
</organism>
<dbReference type="Proteomes" id="UP001597097">
    <property type="component" value="Unassembled WGS sequence"/>
</dbReference>